<protein>
    <recommendedName>
        <fullName evidence="12">PHD-type domain-containing protein</fullName>
    </recommendedName>
</protein>
<evidence type="ECO:0000259" key="8">
    <source>
        <dbReference type="PROSITE" id="PS50016"/>
    </source>
</evidence>
<keyword evidence="2 4" id="KW-0863">Zinc-finger</keyword>
<dbReference type="SMART" id="SM00249">
    <property type="entry name" value="PHD"/>
    <property type="match status" value="1"/>
</dbReference>
<dbReference type="PROSITE" id="PS50016">
    <property type="entry name" value="ZF_PHD_2"/>
    <property type="match status" value="1"/>
</dbReference>
<name>A0AAU9JHR5_9CILI</name>
<keyword evidence="1" id="KW-0479">Metal-binding</keyword>
<dbReference type="InterPro" id="IPR019786">
    <property type="entry name" value="Zinc_finger_PHD-type_CS"/>
</dbReference>
<keyword evidence="3" id="KW-0862">Zinc</keyword>
<keyword evidence="6" id="KW-0175">Coiled coil</keyword>
<evidence type="ECO:0000256" key="2">
    <source>
        <dbReference type="ARBA" id="ARBA00022771"/>
    </source>
</evidence>
<evidence type="ECO:0000256" key="5">
    <source>
        <dbReference type="PROSITE-ProRule" id="PRU00330"/>
    </source>
</evidence>
<feature type="domain" description="Cullin family profile" evidence="9">
    <location>
        <begin position="992"/>
        <end position="1101"/>
    </location>
</feature>
<evidence type="ECO:0000313" key="11">
    <source>
        <dbReference type="Proteomes" id="UP001162131"/>
    </source>
</evidence>
<dbReference type="PROSITE" id="PS50069">
    <property type="entry name" value="CULLIN_2"/>
    <property type="match status" value="1"/>
</dbReference>
<dbReference type="InterPro" id="IPR016158">
    <property type="entry name" value="Cullin_homology"/>
</dbReference>
<evidence type="ECO:0000256" key="7">
    <source>
        <dbReference type="SAM" id="MobiDB-lite"/>
    </source>
</evidence>
<organism evidence="10 11">
    <name type="scientific">Blepharisma stoltei</name>
    <dbReference type="NCBI Taxonomy" id="1481888"/>
    <lineage>
        <taxon>Eukaryota</taxon>
        <taxon>Sar</taxon>
        <taxon>Alveolata</taxon>
        <taxon>Ciliophora</taxon>
        <taxon>Postciliodesmatophora</taxon>
        <taxon>Heterotrichea</taxon>
        <taxon>Heterotrichida</taxon>
        <taxon>Blepharismidae</taxon>
        <taxon>Blepharisma</taxon>
    </lineage>
</organism>
<comment type="similarity">
    <text evidence="5">Belongs to the cullin family.</text>
</comment>
<feature type="region of interest" description="Disordered" evidence="7">
    <location>
        <begin position="36"/>
        <end position="59"/>
    </location>
</feature>
<evidence type="ECO:0000313" key="10">
    <source>
        <dbReference type="EMBL" id="CAG9325810.1"/>
    </source>
</evidence>
<dbReference type="InterPro" id="IPR001965">
    <property type="entry name" value="Znf_PHD"/>
</dbReference>
<dbReference type="InterPro" id="IPR013637">
    <property type="entry name" value="Lys_sp_deMease-like_dom"/>
</dbReference>
<evidence type="ECO:0000256" key="4">
    <source>
        <dbReference type="PROSITE-ProRule" id="PRU00146"/>
    </source>
</evidence>
<evidence type="ECO:0008006" key="12">
    <source>
        <dbReference type="Google" id="ProtNLM"/>
    </source>
</evidence>
<evidence type="ECO:0000259" key="9">
    <source>
        <dbReference type="PROSITE" id="PS50069"/>
    </source>
</evidence>
<accession>A0AAU9JHR5</accession>
<dbReference type="Pfam" id="PF00628">
    <property type="entry name" value="PHD"/>
    <property type="match status" value="1"/>
</dbReference>
<reference evidence="10" key="1">
    <citation type="submission" date="2021-09" db="EMBL/GenBank/DDBJ databases">
        <authorList>
            <consortium name="AG Swart"/>
            <person name="Singh M."/>
            <person name="Singh A."/>
            <person name="Seah K."/>
            <person name="Emmerich C."/>
        </authorList>
    </citation>
    <scope>NUCLEOTIDE SEQUENCE</scope>
    <source>
        <strain evidence="10">ATCC30299</strain>
    </source>
</reference>
<comment type="caution">
    <text evidence="10">The sequence shown here is derived from an EMBL/GenBank/DDBJ whole genome shotgun (WGS) entry which is preliminary data.</text>
</comment>
<evidence type="ECO:0000256" key="3">
    <source>
        <dbReference type="ARBA" id="ARBA00022833"/>
    </source>
</evidence>
<dbReference type="GO" id="GO:0008270">
    <property type="term" value="F:zinc ion binding"/>
    <property type="evidence" value="ECO:0007669"/>
    <property type="project" value="UniProtKB-KW"/>
</dbReference>
<dbReference type="Proteomes" id="UP001162131">
    <property type="component" value="Unassembled WGS sequence"/>
</dbReference>
<dbReference type="EMBL" id="CAJZBQ010000039">
    <property type="protein sequence ID" value="CAG9325810.1"/>
    <property type="molecule type" value="Genomic_DNA"/>
</dbReference>
<proteinExistence type="inferred from homology"/>
<sequence length="1233" mass="143676">MKDKLPEFRCTKCGQSGIHYCRGMCNPCYQRHLRQKHRDRKTQSNNNCPIKKSKNNYPFRSSRVGDQFQSSIPAFARPTQELKFSKNYNFNDQEKIEQFLKFCKLVFTDYQIDGDIIKGGCGVEERALKLLEKYGDVYKAMYAVLKPVSLMFNPELIHNLPYEEIVKEVDDATKELTRVKVDGKEDFLDKMKKSVADGISEQELQTLLQIATNMKAKVPGEIADELSEAEVFSQGARKRLKEKLLSVAELQELVQESEAYKIQTSTMKSMKEYLTRAQEWTEKVKELNYPTLKQLHSLVTEGSALPVNLPELPSVKEKHRKTKKWIESAHNLIRSWKARKENSRTSVQEVMCLLNEAKELKFTHHEIGVLENSIEQVKEWQERVKMSEEDKESDSMMAVLEEGNNLPLEVGSLEGIKNNAQWSLRARKILETQVINQKQLTQLINEAKGKKISSQLFKELQSMLKKFKEWREKSKRVLAGSEVIEISKLEKLCKQGENQRIEVEPTLTELKEKLSMALEFQQKCIEIANIAQEKWSWEQVKEIQNQNDNLKVSCHEYKSIKNKAKTIENWVSDATEFLRKISKQRPSINDLPSLARLLQSCPDILKGSQEFQELTRLDQTQQEWAKEIPIVVKDNPAEQLMILSDRNFKAPVHSKQTEEWREKLHTACEEGVIDKLIDLYKESKSIPVPETQKTLLKRSLIEICTWKERAKDIINNGGEYAELKTLMKEGDLICYETDEFNQLAKIAEDLKGWRVRARKVLSALPNPPPRMPINPRSLKKRCTLEEYINQEPEEASPQESPVDIDIPYNFYAFPLYHPTEGISMIFRVNKIFPKIKPRNLIDFKRKRALNFKSRLNDEVKQTKKSSKRPKDFTVPWSTFCVCNYELNWDDTVMVNCDSCGEWYHPSCIGLDAGEIDKIEEFICFLCNERTGSRNEKARRQVISTEDFVKLIEEGEKFKINGDERRELKLVYEKMQAWKGSINELLDAGLQAKKLEMLVMQENQALENEQTLFDCRVMRKLADYEGLPVVIPERELLMKLLQKRDWLRDAYKSLYVKISLRNMKKLIADSQNWAEPEIVEVVKRLEEMINKASEYTQKLQDLETQKVSVQVLKNFIDGEDPHYLKIEKVDRLKKRIELFEALVNDIQKELNASRDYAKLNELRKKALKMTFAEPVLDELYALLNSADLWIQKANTAIETDQPGYHLREVLHEYQTLGFVHPLSQLIEEKLNQKK</sequence>
<feature type="domain" description="PHD-type" evidence="8">
    <location>
        <begin position="877"/>
        <end position="929"/>
    </location>
</feature>
<dbReference type="Pfam" id="PF08429">
    <property type="entry name" value="PLU-1"/>
    <property type="match status" value="2"/>
</dbReference>
<gene>
    <name evidence="10" type="ORF">BSTOLATCC_MIC39595</name>
</gene>
<dbReference type="AlphaFoldDB" id="A0AAU9JHR5"/>
<feature type="coiled-coil region" evidence="6">
    <location>
        <begin position="1077"/>
        <end position="1104"/>
    </location>
</feature>
<dbReference type="Gene3D" id="2.60.120.650">
    <property type="entry name" value="Cupin"/>
    <property type="match status" value="1"/>
</dbReference>
<evidence type="ECO:0000256" key="6">
    <source>
        <dbReference type="SAM" id="Coils"/>
    </source>
</evidence>
<dbReference type="SUPFAM" id="SSF57903">
    <property type="entry name" value="FYVE/PHD zinc finger"/>
    <property type="match status" value="1"/>
</dbReference>
<dbReference type="PANTHER" id="PTHR46364">
    <property type="entry name" value="OS08G0421900 PROTEIN"/>
    <property type="match status" value="1"/>
</dbReference>
<dbReference type="InterPro" id="IPR011011">
    <property type="entry name" value="Znf_FYVE_PHD"/>
</dbReference>
<keyword evidence="11" id="KW-1185">Reference proteome</keyword>
<dbReference type="PROSITE" id="PS01359">
    <property type="entry name" value="ZF_PHD_1"/>
    <property type="match status" value="1"/>
</dbReference>
<dbReference type="InterPro" id="IPR019787">
    <property type="entry name" value="Znf_PHD-finger"/>
</dbReference>
<evidence type="ECO:0000256" key="1">
    <source>
        <dbReference type="ARBA" id="ARBA00022723"/>
    </source>
</evidence>